<dbReference type="InterPro" id="IPR000160">
    <property type="entry name" value="GGDEF_dom"/>
</dbReference>
<dbReference type="FunFam" id="3.30.70.270:FF:000001">
    <property type="entry name" value="Diguanylate cyclase domain protein"/>
    <property type="match status" value="1"/>
</dbReference>
<protein>
    <submittedName>
        <fullName evidence="2">Diguanylate cyclase (GGDEF)-like protein</fullName>
    </submittedName>
</protein>
<dbReference type="InterPro" id="IPR029787">
    <property type="entry name" value="Nucleotide_cyclase"/>
</dbReference>
<name>A0A316F3R3_9ACTN</name>
<gene>
    <name evidence="2" type="ORF">BC793_12110</name>
</gene>
<dbReference type="InterPro" id="IPR050469">
    <property type="entry name" value="Diguanylate_Cyclase"/>
</dbReference>
<proteinExistence type="predicted"/>
<accession>A0A316F3R3</accession>
<evidence type="ECO:0000259" key="1">
    <source>
        <dbReference type="PROSITE" id="PS50887"/>
    </source>
</evidence>
<sequence length="541" mass="58336">MTILGQTAEPHAAVSLETLEPVIADDSAIHTADELAAELLELELGDAAQLPAELTRAVHAQQAAQRLGRRDLYLRASLHRSNVLSREGDTVEAGRIAHGVYAEAAELGDAYLLARSHQSLSVFFYQVGDLANALGHAVQCMTYTNADIPAAIRARHIMALAVMLDETGASEEAARRFDEALTITLALGDGVMTMRVLNNMTYTAYEQGDRQLAETLADRIRETARSHGLPIQATSLDTLARVWMMSGQFAKAENELAPLWDAASAHLFDVGYALVEALVTAAEAQREQGAFDRAQSTLHRAVQLCADRDLPGFRAQTREAQALLYAAAGRYREAFEEHRRFHSDTQALQSAQREARAQTLHAVYEADEARRASEAFREMAYRDALTGLHNRRYVDETLPGLLDGAGPGVLSVALVDLDRFKQVNDTLSHQVGDLVLQQLATILLRHIPAAATAARLGGEEFVILLPGLDAAAGRQASEAIRRAVAEHDWTPITGGLAVTASIGLTTVTGGGTPASTALAAADRSLYAAKRLGRNRVCTDPA</sequence>
<organism evidence="2 3">
    <name type="scientific">Actinoplanes xinjiangensis</name>
    <dbReference type="NCBI Taxonomy" id="512350"/>
    <lineage>
        <taxon>Bacteria</taxon>
        <taxon>Bacillati</taxon>
        <taxon>Actinomycetota</taxon>
        <taxon>Actinomycetes</taxon>
        <taxon>Micromonosporales</taxon>
        <taxon>Micromonosporaceae</taxon>
        <taxon>Actinoplanes</taxon>
    </lineage>
</organism>
<evidence type="ECO:0000313" key="2">
    <source>
        <dbReference type="EMBL" id="PWK39743.1"/>
    </source>
</evidence>
<dbReference type="Gene3D" id="1.25.40.10">
    <property type="entry name" value="Tetratricopeptide repeat domain"/>
    <property type="match status" value="1"/>
</dbReference>
<dbReference type="NCBIfam" id="TIGR00254">
    <property type="entry name" value="GGDEF"/>
    <property type="match status" value="1"/>
</dbReference>
<dbReference type="SUPFAM" id="SSF55073">
    <property type="entry name" value="Nucleotide cyclase"/>
    <property type="match status" value="1"/>
</dbReference>
<dbReference type="EMBL" id="QGGR01000021">
    <property type="protein sequence ID" value="PWK39743.1"/>
    <property type="molecule type" value="Genomic_DNA"/>
</dbReference>
<keyword evidence="3" id="KW-1185">Reference proteome</keyword>
<dbReference type="PROSITE" id="PS50887">
    <property type="entry name" value="GGDEF"/>
    <property type="match status" value="1"/>
</dbReference>
<dbReference type="SMART" id="SM00267">
    <property type="entry name" value="GGDEF"/>
    <property type="match status" value="1"/>
</dbReference>
<dbReference type="CDD" id="cd01949">
    <property type="entry name" value="GGDEF"/>
    <property type="match status" value="1"/>
</dbReference>
<dbReference type="GO" id="GO:0052621">
    <property type="term" value="F:diguanylate cyclase activity"/>
    <property type="evidence" value="ECO:0007669"/>
    <property type="project" value="TreeGrafter"/>
</dbReference>
<dbReference type="Pfam" id="PF00990">
    <property type="entry name" value="GGDEF"/>
    <property type="match status" value="1"/>
</dbReference>
<dbReference type="AlphaFoldDB" id="A0A316F3R3"/>
<comment type="caution">
    <text evidence="2">The sequence shown here is derived from an EMBL/GenBank/DDBJ whole genome shotgun (WGS) entry which is preliminary data.</text>
</comment>
<dbReference type="PANTHER" id="PTHR45138:SF9">
    <property type="entry name" value="DIGUANYLATE CYCLASE DGCM-RELATED"/>
    <property type="match status" value="1"/>
</dbReference>
<feature type="domain" description="GGDEF" evidence="1">
    <location>
        <begin position="408"/>
        <end position="541"/>
    </location>
</feature>
<evidence type="ECO:0000313" key="3">
    <source>
        <dbReference type="Proteomes" id="UP000245697"/>
    </source>
</evidence>
<reference evidence="2 3" key="1">
    <citation type="submission" date="2018-05" db="EMBL/GenBank/DDBJ databases">
        <title>Genomic Encyclopedia of Archaeal and Bacterial Type Strains, Phase II (KMG-II): from individual species to whole genera.</title>
        <authorList>
            <person name="Goeker M."/>
        </authorList>
    </citation>
    <scope>NUCLEOTIDE SEQUENCE [LARGE SCALE GENOMIC DNA]</scope>
    <source>
        <strain evidence="2 3">DSM 45184</strain>
    </source>
</reference>
<dbReference type="Gene3D" id="3.30.70.270">
    <property type="match status" value="1"/>
</dbReference>
<dbReference type="RefSeq" id="WP_158319449.1">
    <property type="nucleotide sequence ID" value="NZ_BONA01000122.1"/>
</dbReference>
<dbReference type="Proteomes" id="UP000245697">
    <property type="component" value="Unassembled WGS sequence"/>
</dbReference>
<dbReference type="SUPFAM" id="SSF48452">
    <property type="entry name" value="TPR-like"/>
    <property type="match status" value="1"/>
</dbReference>
<dbReference type="InterPro" id="IPR011990">
    <property type="entry name" value="TPR-like_helical_dom_sf"/>
</dbReference>
<dbReference type="InterPro" id="IPR043128">
    <property type="entry name" value="Rev_trsase/Diguanyl_cyclase"/>
</dbReference>
<dbReference type="PANTHER" id="PTHR45138">
    <property type="entry name" value="REGULATORY COMPONENTS OF SENSORY TRANSDUCTION SYSTEM"/>
    <property type="match status" value="1"/>
</dbReference>
<dbReference type="OrthoDB" id="23692at2"/>